<protein>
    <submittedName>
        <fullName evidence="1">Uncharacterized protein</fullName>
    </submittedName>
</protein>
<name>A0A2T6BYY5_9FLAO</name>
<gene>
    <name evidence="1" type="ORF">C8N46_105344</name>
</gene>
<keyword evidence="2" id="KW-1185">Reference proteome</keyword>
<proteinExistence type="predicted"/>
<evidence type="ECO:0000313" key="2">
    <source>
        <dbReference type="Proteomes" id="UP000244090"/>
    </source>
</evidence>
<evidence type="ECO:0000313" key="1">
    <source>
        <dbReference type="EMBL" id="PTX61187.1"/>
    </source>
</evidence>
<sequence length="135" mass="15880">MMFLFFGLSVNAQIGKASHKFKAHQVDNFINEVYGDQAQKVIFSNKNLYRTFKKLILERMEIVRKSEMKGKKVPKITENGMFDTYNSNVSHDDFFDVNNFNPLKYKLVFFDASSYQVYEIDNTDYLLIIKPQPKL</sequence>
<dbReference type="AlphaFoldDB" id="A0A2T6BYY5"/>
<accession>A0A2T6BYY5</accession>
<reference evidence="1 2" key="1">
    <citation type="submission" date="2018-04" db="EMBL/GenBank/DDBJ databases">
        <title>Genomic Encyclopedia of Archaeal and Bacterial Type Strains, Phase II (KMG-II): from individual species to whole genera.</title>
        <authorList>
            <person name="Goeker M."/>
        </authorList>
    </citation>
    <scope>NUCLEOTIDE SEQUENCE [LARGE SCALE GENOMIC DNA]</scope>
    <source>
        <strain evidence="1 2">DSM 25731</strain>
    </source>
</reference>
<organism evidence="1 2">
    <name type="scientific">Kordia periserrulae</name>
    <dbReference type="NCBI Taxonomy" id="701523"/>
    <lineage>
        <taxon>Bacteria</taxon>
        <taxon>Pseudomonadati</taxon>
        <taxon>Bacteroidota</taxon>
        <taxon>Flavobacteriia</taxon>
        <taxon>Flavobacteriales</taxon>
        <taxon>Flavobacteriaceae</taxon>
        <taxon>Kordia</taxon>
    </lineage>
</organism>
<dbReference type="Proteomes" id="UP000244090">
    <property type="component" value="Unassembled WGS sequence"/>
</dbReference>
<dbReference type="EMBL" id="QBKT01000005">
    <property type="protein sequence ID" value="PTX61187.1"/>
    <property type="molecule type" value="Genomic_DNA"/>
</dbReference>
<comment type="caution">
    <text evidence="1">The sequence shown here is derived from an EMBL/GenBank/DDBJ whole genome shotgun (WGS) entry which is preliminary data.</text>
</comment>